<sequence length="76" mass="9251">MEQMEIQSPSKTCREIWNKRLVQHFSTTRQLTVLCNPNAKLHSPVLRLYYKTCTQHNESFIVLFHNLNHYFRSQKW</sequence>
<dbReference type="InParanoid" id="A0A2K1IQ98"/>
<accession>A0A2K1IQ98</accession>
<dbReference type="Proteomes" id="UP000006727">
    <property type="component" value="Chromosome 21"/>
</dbReference>
<dbReference type="Gramene" id="Pp3c21_1019V3.1">
    <property type="protein sequence ID" value="PAC:32916121.CDS.1"/>
    <property type="gene ID" value="Pp3c21_1019"/>
</dbReference>
<gene>
    <name evidence="1" type="ORF">PHYPA_025580</name>
</gene>
<reference evidence="1 3" key="2">
    <citation type="journal article" date="2018" name="Plant J.">
        <title>The Physcomitrella patens chromosome-scale assembly reveals moss genome structure and evolution.</title>
        <authorList>
            <person name="Lang D."/>
            <person name="Ullrich K.K."/>
            <person name="Murat F."/>
            <person name="Fuchs J."/>
            <person name="Jenkins J."/>
            <person name="Haas F.B."/>
            <person name="Piednoel M."/>
            <person name="Gundlach H."/>
            <person name="Van Bel M."/>
            <person name="Meyberg R."/>
            <person name="Vives C."/>
            <person name="Morata J."/>
            <person name="Symeonidi A."/>
            <person name="Hiss M."/>
            <person name="Muchero W."/>
            <person name="Kamisugi Y."/>
            <person name="Saleh O."/>
            <person name="Blanc G."/>
            <person name="Decker E.L."/>
            <person name="van Gessel N."/>
            <person name="Grimwood J."/>
            <person name="Hayes R.D."/>
            <person name="Graham S.W."/>
            <person name="Gunter L.E."/>
            <person name="McDaniel S.F."/>
            <person name="Hoernstein S.N.W."/>
            <person name="Larsson A."/>
            <person name="Li F.W."/>
            <person name="Perroud P.F."/>
            <person name="Phillips J."/>
            <person name="Ranjan P."/>
            <person name="Rokshar D.S."/>
            <person name="Rothfels C.J."/>
            <person name="Schneider L."/>
            <person name="Shu S."/>
            <person name="Stevenson D.W."/>
            <person name="Thummler F."/>
            <person name="Tillich M."/>
            <person name="Villarreal Aguilar J.C."/>
            <person name="Widiez T."/>
            <person name="Wong G.K."/>
            <person name="Wymore A."/>
            <person name="Zhang Y."/>
            <person name="Zimmer A.D."/>
            <person name="Quatrano R.S."/>
            <person name="Mayer K.F.X."/>
            <person name="Goodstein D."/>
            <person name="Casacuberta J.M."/>
            <person name="Vandepoele K."/>
            <person name="Reski R."/>
            <person name="Cuming A.C."/>
            <person name="Tuskan G.A."/>
            <person name="Maumus F."/>
            <person name="Salse J."/>
            <person name="Schmutz J."/>
            <person name="Rensing S.A."/>
        </authorList>
    </citation>
    <scope>NUCLEOTIDE SEQUENCE [LARGE SCALE GENOMIC DNA]</scope>
    <source>
        <strain evidence="2 3">cv. Gransden 2004</strain>
    </source>
</reference>
<dbReference type="EnsemblPlants" id="Pp3c21_1019V3.1">
    <property type="protein sequence ID" value="PAC:32916121.CDS.1"/>
    <property type="gene ID" value="Pp3c21_1019"/>
</dbReference>
<protein>
    <submittedName>
        <fullName evidence="1 2">Uncharacterized protein</fullName>
    </submittedName>
</protein>
<proteinExistence type="predicted"/>
<reference evidence="2" key="3">
    <citation type="submission" date="2020-12" db="UniProtKB">
        <authorList>
            <consortium name="EnsemblPlants"/>
        </authorList>
    </citation>
    <scope>IDENTIFICATION</scope>
</reference>
<reference evidence="1 3" key="1">
    <citation type="journal article" date="2008" name="Science">
        <title>The Physcomitrella genome reveals evolutionary insights into the conquest of land by plants.</title>
        <authorList>
            <person name="Rensing S."/>
            <person name="Lang D."/>
            <person name="Zimmer A."/>
            <person name="Terry A."/>
            <person name="Salamov A."/>
            <person name="Shapiro H."/>
            <person name="Nishiyama T."/>
            <person name="Perroud P.-F."/>
            <person name="Lindquist E."/>
            <person name="Kamisugi Y."/>
            <person name="Tanahashi T."/>
            <person name="Sakakibara K."/>
            <person name="Fujita T."/>
            <person name="Oishi K."/>
            <person name="Shin-I T."/>
            <person name="Kuroki Y."/>
            <person name="Toyoda A."/>
            <person name="Suzuki Y."/>
            <person name="Hashimoto A."/>
            <person name="Yamaguchi K."/>
            <person name="Sugano A."/>
            <person name="Kohara Y."/>
            <person name="Fujiyama A."/>
            <person name="Anterola A."/>
            <person name="Aoki S."/>
            <person name="Ashton N."/>
            <person name="Barbazuk W.B."/>
            <person name="Barker E."/>
            <person name="Bennetzen J."/>
            <person name="Bezanilla M."/>
            <person name="Blankenship R."/>
            <person name="Cho S.H."/>
            <person name="Dutcher S."/>
            <person name="Estelle M."/>
            <person name="Fawcett J.A."/>
            <person name="Gundlach H."/>
            <person name="Hanada K."/>
            <person name="Heyl A."/>
            <person name="Hicks K.A."/>
            <person name="Hugh J."/>
            <person name="Lohr M."/>
            <person name="Mayer K."/>
            <person name="Melkozernov A."/>
            <person name="Murata T."/>
            <person name="Nelson D."/>
            <person name="Pils B."/>
            <person name="Prigge M."/>
            <person name="Reiss B."/>
            <person name="Renner T."/>
            <person name="Rombauts S."/>
            <person name="Rushton P."/>
            <person name="Sanderfoot A."/>
            <person name="Schween G."/>
            <person name="Shiu S.-H."/>
            <person name="Stueber K."/>
            <person name="Theodoulou F.L."/>
            <person name="Tu H."/>
            <person name="Van de Peer Y."/>
            <person name="Verrier P.J."/>
            <person name="Waters E."/>
            <person name="Wood A."/>
            <person name="Yang L."/>
            <person name="Cove D."/>
            <person name="Cuming A."/>
            <person name="Hasebe M."/>
            <person name="Lucas S."/>
            <person name="Mishler D.B."/>
            <person name="Reski R."/>
            <person name="Grigoriev I."/>
            <person name="Quatrano R.S."/>
            <person name="Boore J.L."/>
        </authorList>
    </citation>
    <scope>NUCLEOTIDE SEQUENCE [LARGE SCALE GENOMIC DNA]</scope>
    <source>
        <strain evidence="2 3">cv. Gransden 2004</strain>
    </source>
</reference>
<keyword evidence="3" id="KW-1185">Reference proteome</keyword>
<dbReference type="EMBL" id="ABEU02000021">
    <property type="protein sequence ID" value="PNR31459.1"/>
    <property type="molecule type" value="Genomic_DNA"/>
</dbReference>
<evidence type="ECO:0000313" key="3">
    <source>
        <dbReference type="Proteomes" id="UP000006727"/>
    </source>
</evidence>
<evidence type="ECO:0000313" key="1">
    <source>
        <dbReference type="EMBL" id="PNR31459.1"/>
    </source>
</evidence>
<organism evidence="1">
    <name type="scientific">Physcomitrium patens</name>
    <name type="common">Spreading-leaved earth moss</name>
    <name type="synonym">Physcomitrella patens</name>
    <dbReference type="NCBI Taxonomy" id="3218"/>
    <lineage>
        <taxon>Eukaryota</taxon>
        <taxon>Viridiplantae</taxon>
        <taxon>Streptophyta</taxon>
        <taxon>Embryophyta</taxon>
        <taxon>Bryophyta</taxon>
        <taxon>Bryophytina</taxon>
        <taxon>Bryopsida</taxon>
        <taxon>Funariidae</taxon>
        <taxon>Funariales</taxon>
        <taxon>Funariaceae</taxon>
        <taxon>Physcomitrium</taxon>
    </lineage>
</organism>
<dbReference type="AlphaFoldDB" id="A0A2K1IQ98"/>
<name>A0A2K1IQ98_PHYPA</name>
<evidence type="ECO:0000313" key="2">
    <source>
        <dbReference type="EnsemblPlants" id="PAC:32916121.CDS.1"/>
    </source>
</evidence>